<dbReference type="EMBL" id="KF901275">
    <property type="protein sequence ID" value="AIF24866.1"/>
    <property type="molecule type" value="Genomic_DNA"/>
</dbReference>
<protein>
    <submittedName>
        <fullName evidence="1">Uncharacterized protein</fullName>
    </submittedName>
</protein>
<dbReference type="AlphaFoldDB" id="A0A075I854"/>
<evidence type="ECO:0000313" key="1">
    <source>
        <dbReference type="EMBL" id="AIF24866.1"/>
    </source>
</evidence>
<accession>A0A075I854</accession>
<name>A0A075I854_9EURY</name>
<organism evidence="1">
    <name type="scientific">uncultured marine group II/III euryarchaeote SAT1000_40_G03</name>
    <dbReference type="NCBI Taxonomy" id="1456582"/>
    <lineage>
        <taxon>Archaea</taxon>
        <taxon>Methanobacteriati</taxon>
        <taxon>Methanobacteriota</taxon>
        <taxon>environmental samples</taxon>
    </lineage>
</organism>
<sequence>MMEVEPGHFAACHHTDSIGENVAEVQAAFDVFAADYGLEGVA</sequence>
<proteinExistence type="predicted"/>
<reference evidence="1" key="1">
    <citation type="journal article" date="2014" name="Genome Biol. Evol.">
        <title>Pangenome evidence for extensive interdomain horizontal transfer affecting lineage core and shell genes in uncultured planktonic thaumarchaeota and euryarchaeota.</title>
        <authorList>
            <person name="Deschamps P."/>
            <person name="Zivanovic Y."/>
            <person name="Moreira D."/>
            <person name="Rodriguez-Valera F."/>
            <person name="Lopez-Garcia P."/>
        </authorList>
    </citation>
    <scope>NUCLEOTIDE SEQUENCE</scope>
</reference>